<dbReference type="GO" id="GO:0070971">
    <property type="term" value="C:endoplasmic reticulum exit site"/>
    <property type="evidence" value="ECO:0007669"/>
    <property type="project" value="TreeGrafter"/>
</dbReference>
<dbReference type="GO" id="GO:0009306">
    <property type="term" value="P:protein secretion"/>
    <property type="evidence" value="ECO:0007669"/>
    <property type="project" value="TreeGrafter"/>
</dbReference>
<evidence type="ECO:0000313" key="3">
    <source>
        <dbReference type="EMBL" id="ELW58344.1"/>
    </source>
</evidence>
<proteinExistence type="predicted"/>
<dbReference type="GO" id="GO:0005789">
    <property type="term" value="C:endoplasmic reticulum membrane"/>
    <property type="evidence" value="ECO:0007669"/>
    <property type="project" value="TreeGrafter"/>
</dbReference>
<keyword evidence="1 2" id="KW-0175">Coiled coil</keyword>
<dbReference type="InParanoid" id="L9K724"/>
<accession>L9K724</accession>
<sequence length="222" mass="24602">MEGLRASVELGLSLFGKLDQLVKELLPRSLTPRLSLYNLQGEALECPPLLCFLAGLLFVLRLLQCLRRRLYLRREKQLAETLAACVEEKCHLADRLSTAHEEHAGLESSLGRARRERESLDLPRLTEDYRTQQRLNVLLREELRSLLRQLEEERSRASEQEEQMVALLSLLESPEDLGVSTSQGAAGHLPGAEDPALKGCSPGVGLGGLLSCQAALTQLNAI</sequence>
<dbReference type="GO" id="GO:0035459">
    <property type="term" value="P:vesicle cargo loading"/>
    <property type="evidence" value="ECO:0007669"/>
    <property type="project" value="TreeGrafter"/>
</dbReference>
<feature type="coiled-coil region" evidence="2">
    <location>
        <begin position="136"/>
        <end position="170"/>
    </location>
</feature>
<dbReference type="AlphaFoldDB" id="L9K724"/>
<dbReference type="PANTHER" id="PTHR23158:SF38">
    <property type="entry name" value="MELANOMA INHIBITORY ACTIVITY PROTEIN 2"/>
    <property type="match status" value="1"/>
</dbReference>
<dbReference type="STRING" id="246437.L9K724"/>
<dbReference type="PANTHER" id="PTHR23158">
    <property type="entry name" value="MELANOMA INHIBITORY ACTIVITY-RELATED"/>
    <property type="match status" value="1"/>
</dbReference>
<evidence type="ECO:0000313" key="4">
    <source>
        <dbReference type="Proteomes" id="UP000011518"/>
    </source>
</evidence>
<name>L9K724_TUPCH</name>
<dbReference type="eggNOG" id="ENOG502TD9F">
    <property type="taxonomic scope" value="Eukaryota"/>
</dbReference>
<reference evidence="4" key="1">
    <citation type="submission" date="2012-07" db="EMBL/GenBank/DDBJ databases">
        <title>Genome of the Chinese tree shrew, a rising model animal genetically related to primates.</title>
        <authorList>
            <person name="Zhang G."/>
            <person name="Fan Y."/>
            <person name="Yao Y."/>
            <person name="Huang Z."/>
        </authorList>
    </citation>
    <scope>NUCLEOTIDE SEQUENCE [LARGE SCALE GENOMIC DNA]</scope>
</reference>
<gene>
    <name evidence="3" type="ORF">TREES_T100007834</name>
</gene>
<reference evidence="4" key="2">
    <citation type="journal article" date="2013" name="Nat. Commun.">
        <title>Genome of the Chinese tree shrew.</title>
        <authorList>
            <person name="Fan Y."/>
            <person name="Huang Z.Y."/>
            <person name="Cao C.C."/>
            <person name="Chen C.S."/>
            <person name="Chen Y.X."/>
            <person name="Fan D.D."/>
            <person name="He J."/>
            <person name="Hou H.L."/>
            <person name="Hu L."/>
            <person name="Hu X.T."/>
            <person name="Jiang X.T."/>
            <person name="Lai R."/>
            <person name="Lang Y.S."/>
            <person name="Liang B."/>
            <person name="Liao S.G."/>
            <person name="Mu D."/>
            <person name="Ma Y.Y."/>
            <person name="Niu Y.Y."/>
            <person name="Sun X.Q."/>
            <person name="Xia J.Q."/>
            <person name="Xiao J."/>
            <person name="Xiong Z.Q."/>
            <person name="Xu L."/>
            <person name="Yang L."/>
            <person name="Zhang Y."/>
            <person name="Zhao W."/>
            <person name="Zhao X.D."/>
            <person name="Zheng Y.T."/>
            <person name="Zhou J.M."/>
            <person name="Zhu Y.B."/>
            <person name="Zhang G.J."/>
            <person name="Wang J."/>
            <person name="Yao Y.G."/>
        </authorList>
    </citation>
    <scope>NUCLEOTIDE SEQUENCE [LARGE SCALE GENOMIC DNA]</scope>
</reference>
<dbReference type="GO" id="GO:0006888">
    <property type="term" value="P:endoplasmic reticulum to Golgi vesicle-mediated transport"/>
    <property type="evidence" value="ECO:0007669"/>
    <property type="project" value="TreeGrafter"/>
</dbReference>
<dbReference type="EMBL" id="KB320904">
    <property type="protein sequence ID" value="ELW58344.1"/>
    <property type="molecule type" value="Genomic_DNA"/>
</dbReference>
<evidence type="ECO:0000256" key="2">
    <source>
        <dbReference type="SAM" id="Coils"/>
    </source>
</evidence>
<evidence type="ECO:0000256" key="1">
    <source>
        <dbReference type="ARBA" id="ARBA00023054"/>
    </source>
</evidence>
<organism evidence="3 4">
    <name type="scientific">Tupaia chinensis</name>
    <name type="common">Chinese tree shrew</name>
    <name type="synonym">Tupaia belangeri chinensis</name>
    <dbReference type="NCBI Taxonomy" id="246437"/>
    <lineage>
        <taxon>Eukaryota</taxon>
        <taxon>Metazoa</taxon>
        <taxon>Chordata</taxon>
        <taxon>Craniata</taxon>
        <taxon>Vertebrata</taxon>
        <taxon>Euteleostomi</taxon>
        <taxon>Mammalia</taxon>
        <taxon>Eutheria</taxon>
        <taxon>Euarchontoglires</taxon>
        <taxon>Scandentia</taxon>
        <taxon>Tupaiidae</taxon>
        <taxon>Tupaia</taxon>
    </lineage>
</organism>
<protein>
    <submittedName>
        <fullName evidence="3">Uncharacterized protein</fullName>
    </submittedName>
</protein>
<dbReference type="Proteomes" id="UP000011518">
    <property type="component" value="Unassembled WGS sequence"/>
</dbReference>
<dbReference type="InterPro" id="IPR051500">
    <property type="entry name" value="cTAGE_MIA/OTOR"/>
</dbReference>
<keyword evidence="4" id="KW-1185">Reference proteome</keyword>